<dbReference type="EMBL" id="CP001325">
    <property type="protein sequence ID" value="ACO62787.1"/>
    <property type="molecule type" value="Genomic_DNA"/>
</dbReference>
<keyword evidence="2" id="KW-1185">Reference proteome</keyword>
<evidence type="ECO:0000313" key="2">
    <source>
        <dbReference type="Proteomes" id="UP000002009"/>
    </source>
</evidence>
<evidence type="ECO:0000313" key="1">
    <source>
        <dbReference type="EMBL" id="ACO62787.1"/>
    </source>
</evidence>
<sequence length="116" mass="12467">MRCGAVNPDDTAQFCLEGRCDSCLMEDVNTGEMIRGCQDAVDESVGEPMRLWIGGDGGNSLPVGPWVNDAGTNANDDVLFDEDSDDPFGLTRNPIEGDPVLEWIEGDLRETGGSSR</sequence>
<dbReference type="InParanoid" id="C1E4W1"/>
<dbReference type="GeneID" id="8243217"/>
<reference evidence="1 2" key="1">
    <citation type="journal article" date="2009" name="Science">
        <title>Green evolution and dynamic adaptations revealed by genomes of the marine picoeukaryotes Micromonas.</title>
        <authorList>
            <person name="Worden A.Z."/>
            <person name="Lee J.H."/>
            <person name="Mock T."/>
            <person name="Rouze P."/>
            <person name="Simmons M.P."/>
            <person name="Aerts A.L."/>
            <person name="Allen A.E."/>
            <person name="Cuvelier M.L."/>
            <person name="Derelle E."/>
            <person name="Everett M.V."/>
            <person name="Foulon E."/>
            <person name="Grimwood J."/>
            <person name="Gundlach H."/>
            <person name="Henrissat B."/>
            <person name="Napoli C."/>
            <person name="McDonald S.M."/>
            <person name="Parker M.S."/>
            <person name="Rombauts S."/>
            <person name="Salamov A."/>
            <person name="Von Dassow P."/>
            <person name="Badger J.H."/>
            <person name="Coutinho P.M."/>
            <person name="Demir E."/>
            <person name="Dubchak I."/>
            <person name="Gentemann C."/>
            <person name="Eikrem W."/>
            <person name="Gready J.E."/>
            <person name="John U."/>
            <person name="Lanier W."/>
            <person name="Lindquist E.A."/>
            <person name="Lucas S."/>
            <person name="Mayer K.F."/>
            <person name="Moreau H."/>
            <person name="Not F."/>
            <person name="Otillar R."/>
            <person name="Panaud O."/>
            <person name="Pangilinan J."/>
            <person name="Paulsen I."/>
            <person name="Piegu B."/>
            <person name="Poliakov A."/>
            <person name="Robbens S."/>
            <person name="Schmutz J."/>
            <person name="Toulza E."/>
            <person name="Wyss T."/>
            <person name="Zelensky A."/>
            <person name="Zhou K."/>
            <person name="Armbrust E.V."/>
            <person name="Bhattacharya D."/>
            <person name="Goodenough U.W."/>
            <person name="Van de Peer Y."/>
            <person name="Grigoriev I.V."/>
        </authorList>
    </citation>
    <scope>NUCLEOTIDE SEQUENCE [LARGE SCALE GENOMIC DNA]</scope>
    <source>
        <strain evidence="2">RCC299 / NOUM17</strain>
    </source>
</reference>
<dbReference type="KEGG" id="mis:MICPUN_108165"/>
<dbReference type="Proteomes" id="UP000002009">
    <property type="component" value="Chromosome 4"/>
</dbReference>
<dbReference type="AlphaFoldDB" id="C1E4W1"/>
<protein>
    <submittedName>
        <fullName evidence="1">Uncharacterized protein</fullName>
    </submittedName>
</protein>
<dbReference type="RefSeq" id="XP_002501529.1">
    <property type="nucleotide sequence ID" value="XM_002501483.1"/>
</dbReference>
<accession>C1E4W1</accession>
<gene>
    <name evidence="1" type="ORF">MICPUN_108165</name>
</gene>
<proteinExistence type="predicted"/>
<organism evidence="1 2">
    <name type="scientific">Micromonas commoda (strain RCC299 / NOUM17 / CCMP2709)</name>
    <name type="common">Picoplanktonic green alga</name>
    <dbReference type="NCBI Taxonomy" id="296587"/>
    <lineage>
        <taxon>Eukaryota</taxon>
        <taxon>Viridiplantae</taxon>
        <taxon>Chlorophyta</taxon>
        <taxon>Mamiellophyceae</taxon>
        <taxon>Mamiellales</taxon>
        <taxon>Mamiellaceae</taxon>
        <taxon>Micromonas</taxon>
    </lineage>
</organism>
<name>C1E4W1_MICCC</name>